<keyword evidence="2" id="KW-1277">Toxin-antitoxin system</keyword>
<name>A0A085UL72_PSESX</name>
<sequence length="88" mass="10299">MVWTIDYSDTAKTQLRKLDKQTARRILDFMNERVIVRDDPRSTGKALTGPLGGLWRYRVGDYRVICEINDGSLRILVVQIGNRREVYR</sequence>
<dbReference type="Gene3D" id="3.30.2310.20">
    <property type="entry name" value="RelE-like"/>
    <property type="match status" value="1"/>
</dbReference>
<dbReference type="InterPro" id="IPR035093">
    <property type="entry name" value="RelE/ParE_toxin_dom_sf"/>
</dbReference>
<reference evidence="3 4" key="1">
    <citation type="submission" date="2014-07" db="EMBL/GenBank/DDBJ databases">
        <title>Draft Genome Sequences of Environmental Pseudomonas syringae strains.</title>
        <authorList>
            <person name="Baltrus D.A."/>
            <person name="Berge O."/>
            <person name="Morris C."/>
        </authorList>
    </citation>
    <scope>NUCLEOTIDE SEQUENCE [LARGE SCALE GENOMIC DNA]</scope>
    <source>
        <strain evidence="3 4">CEB003</strain>
    </source>
</reference>
<dbReference type="PANTHER" id="PTHR35601:SF1">
    <property type="entry name" value="TOXIN RELE"/>
    <property type="match status" value="1"/>
</dbReference>
<evidence type="ECO:0000256" key="1">
    <source>
        <dbReference type="ARBA" id="ARBA00006226"/>
    </source>
</evidence>
<comment type="similarity">
    <text evidence="1">Belongs to the RelE toxin family.</text>
</comment>
<protein>
    <submittedName>
        <fullName evidence="3">Toxin RelE</fullName>
    </submittedName>
</protein>
<dbReference type="SUPFAM" id="SSF143011">
    <property type="entry name" value="RelE-like"/>
    <property type="match status" value="1"/>
</dbReference>
<dbReference type="InterPro" id="IPR007712">
    <property type="entry name" value="RelE/ParE_toxin"/>
</dbReference>
<proteinExistence type="inferred from homology"/>
<evidence type="ECO:0000313" key="3">
    <source>
        <dbReference type="EMBL" id="KFE43935.1"/>
    </source>
</evidence>
<evidence type="ECO:0000313" key="4">
    <source>
        <dbReference type="Proteomes" id="UP000028643"/>
    </source>
</evidence>
<dbReference type="Proteomes" id="UP000028643">
    <property type="component" value="Unassembled WGS sequence"/>
</dbReference>
<gene>
    <name evidence="3" type="ORF">IV02_31300</name>
</gene>
<organism evidence="3 4">
    <name type="scientific">Pseudomonas syringae</name>
    <dbReference type="NCBI Taxonomy" id="317"/>
    <lineage>
        <taxon>Bacteria</taxon>
        <taxon>Pseudomonadati</taxon>
        <taxon>Pseudomonadota</taxon>
        <taxon>Gammaproteobacteria</taxon>
        <taxon>Pseudomonadales</taxon>
        <taxon>Pseudomonadaceae</taxon>
        <taxon>Pseudomonas</taxon>
    </lineage>
</organism>
<dbReference type="AlphaFoldDB" id="A0A085UL72"/>
<dbReference type="PANTHER" id="PTHR35601">
    <property type="entry name" value="TOXIN RELE"/>
    <property type="match status" value="1"/>
</dbReference>
<accession>A0A085UL72</accession>
<dbReference type="RefSeq" id="WP_047580019.1">
    <property type="nucleotide sequence ID" value="NZ_JPQT01000183.1"/>
</dbReference>
<dbReference type="EMBL" id="JPQT01000183">
    <property type="protein sequence ID" value="KFE43935.1"/>
    <property type="molecule type" value="Genomic_DNA"/>
</dbReference>
<dbReference type="Pfam" id="PF05016">
    <property type="entry name" value="ParE_toxin"/>
    <property type="match status" value="1"/>
</dbReference>
<dbReference type="NCBIfam" id="TIGR02385">
    <property type="entry name" value="RelE_StbE"/>
    <property type="match status" value="1"/>
</dbReference>
<comment type="caution">
    <text evidence="3">The sequence shown here is derived from an EMBL/GenBank/DDBJ whole genome shotgun (WGS) entry which is preliminary data.</text>
</comment>
<dbReference type="PATRIC" id="fig|317.174.peg.6386"/>
<evidence type="ECO:0000256" key="2">
    <source>
        <dbReference type="ARBA" id="ARBA00022649"/>
    </source>
</evidence>